<comment type="caution">
    <text evidence="3">The sequence shown here is derived from an EMBL/GenBank/DDBJ whole genome shotgun (WGS) entry which is preliminary data.</text>
</comment>
<feature type="region of interest" description="Disordered" evidence="2">
    <location>
        <begin position="38"/>
        <end position="70"/>
    </location>
</feature>
<name>A0ABD1NIM2_9FABA</name>
<sequence length="218" mass="25251">MFFFFRFKVVINCNHVIRTSTNDVNKVLLPLREELEEIEKPTNSDTDTDDNEEKYQTDENDNNEDEDSNRNMSSYFFMLRQMATPLGALLRVQTKQDVATTNKKEDDDNWDLPENECERRLSKRKSQQSSGDGASSVQFQNNIFYDVVGGVNKKGRIFGLDSEAGKYKPSSSRLFDGISNYEYEKMRNLVSNLSQENKTLKEQLQSHLELIRASQEES</sequence>
<evidence type="ECO:0000313" key="3">
    <source>
        <dbReference type="EMBL" id="KAL2347974.1"/>
    </source>
</evidence>
<organism evidence="3 4">
    <name type="scientific">Flemingia macrophylla</name>
    <dbReference type="NCBI Taxonomy" id="520843"/>
    <lineage>
        <taxon>Eukaryota</taxon>
        <taxon>Viridiplantae</taxon>
        <taxon>Streptophyta</taxon>
        <taxon>Embryophyta</taxon>
        <taxon>Tracheophyta</taxon>
        <taxon>Spermatophyta</taxon>
        <taxon>Magnoliopsida</taxon>
        <taxon>eudicotyledons</taxon>
        <taxon>Gunneridae</taxon>
        <taxon>Pentapetalae</taxon>
        <taxon>rosids</taxon>
        <taxon>fabids</taxon>
        <taxon>Fabales</taxon>
        <taxon>Fabaceae</taxon>
        <taxon>Papilionoideae</taxon>
        <taxon>50 kb inversion clade</taxon>
        <taxon>NPAAA clade</taxon>
        <taxon>indigoferoid/millettioid clade</taxon>
        <taxon>Phaseoleae</taxon>
        <taxon>Flemingia</taxon>
    </lineage>
</organism>
<protein>
    <submittedName>
        <fullName evidence="3">Uncharacterized protein</fullName>
    </submittedName>
</protein>
<evidence type="ECO:0000256" key="2">
    <source>
        <dbReference type="SAM" id="MobiDB-lite"/>
    </source>
</evidence>
<feature type="region of interest" description="Disordered" evidence="2">
    <location>
        <begin position="98"/>
        <end position="135"/>
    </location>
</feature>
<dbReference type="EMBL" id="JBGMDY010000001">
    <property type="protein sequence ID" value="KAL2347974.1"/>
    <property type="molecule type" value="Genomic_DNA"/>
</dbReference>
<dbReference type="AlphaFoldDB" id="A0ABD1NIM2"/>
<reference evidence="3 4" key="1">
    <citation type="submission" date="2024-08" db="EMBL/GenBank/DDBJ databases">
        <title>Insights into the chromosomal genome structure of Flemingia macrophylla.</title>
        <authorList>
            <person name="Ding Y."/>
            <person name="Zhao Y."/>
            <person name="Bi W."/>
            <person name="Wu M."/>
            <person name="Zhao G."/>
            <person name="Gong Y."/>
            <person name="Li W."/>
            <person name="Zhang P."/>
        </authorList>
    </citation>
    <scope>NUCLEOTIDE SEQUENCE [LARGE SCALE GENOMIC DNA]</scope>
    <source>
        <strain evidence="3">DYQJB</strain>
        <tissue evidence="3">Leaf</tissue>
    </source>
</reference>
<feature type="coiled-coil region" evidence="1">
    <location>
        <begin position="183"/>
        <end position="217"/>
    </location>
</feature>
<keyword evidence="1" id="KW-0175">Coiled coil</keyword>
<keyword evidence="4" id="KW-1185">Reference proteome</keyword>
<feature type="compositionally biased region" description="Acidic residues" evidence="2">
    <location>
        <begin position="46"/>
        <end position="67"/>
    </location>
</feature>
<gene>
    <name evidence="3" type="ORF">Fmac_001974</name>
</gene>
<evidence type="ECO:0000313" key="4">
    <source>
        <dbReference type="Proteomes" id="UP001603857"/>
    </source>
</evidence>
<dbReference type="Proteomes" id="UP001603857">
    <property type="component" value="Unassembled WGS sequence"/>
</dbReference>
<accession>A0ABD1NIM2</accession>
<proteinExistence type="predicted"/>
<evidence type="ECO:0000256" key="1">
    <source>
        <dbReference type="SAM" id="Coils"/>
    </source>
</evidence>